<evidence type="ECO:0008006" key="3">
    <source>
        <dbReference type="Google" id="ProtNLM"/>
    </source>
</evidence>
<evidence type="ECO:0000313" key="2">
    <source>
        <dbReference type="Proteomes" id="UP000219688"/>
    </source>
</evidence>
<dbReference type="EMBL" id="OBQK01000001">
    <property type="protein sequence ID" value="SOC52254.1"/>
    <property type="molecule type" value="Genomic_DNA"/>
</dbReference>
<gene>
    <name evidence="1" type="ORF">SAMN05421879_101465</name>
</gene>
<protein>
    <recommendedName>
        <fullName evidence="3">PAAR motif-containing protein</fullName>
    </recommendedName>
</protein>
<accession>A0A285VDU8</accession>
<reference evidence="2" key="1">
    <citation type="submission" date="2017-08" db="EMBL/GenBank/DDBJ databases">
        <authorList>
            <person name="Varghese N."/>
            <person name="Submissions S."/>
        </authorList>
    </citation>
    <scope>NUCLEOTIDE SEQUENCE [LARGE SCALE GENOMIC DNA]</scope>
    <source>
        <strain evidence="2">USBA17B2</strain>
    </source>
</reference>
<organism evidence="1 2">
    <name type="scientific">Ornithinimicrobium cerasi</name>
    <dbReference type="NCBI Taxonomy" id="2248773"/>
    <lineage>
        <taxon>Bacteria</taxon>
        <taxon>Bacillati</taxon>
        <taxon>Actinomycetota</taxon>
        <taxon>Actinomycetes</taxon>
        <taxon>Micrococcales</taxon>
        <taxon>Ornithinimicrobiaceae</taxon>
        <taxon>Ornithinimicrobium</taxon>
    </lineage>
</organism>
<sequence length="110" mass="10796">MTAPVLTAATGATCPHGGLVVFQAGQERVTSGGVPLLTTASGAVVVGCPNVVNGVPAPCLTVSWQGAARRVSVLGSPLLLATSTGTCLSGASEPQGAMIVTDVQVRVRAV</sequence>
<keyword evidence="2" id="KW-1185">Reference proteome</keyword>
<name>A0A285VDU8_9MICO</name>
<dbReference type="AlphaFoldDB" id="A0A285VDU8"/>
<dbReference type="RefSeq" id="WP_097186647.1">
    <property type="nucleotide sequence ID" value="NZ_OBQK01000001.1"/>
</dbReference>
<dbReference type="Proteomes" id="UP000219688">
    <property type="component" value="Unassembled WGS sequence"/>
</dbReference>
<proteinExistence type="predicted"/>
<evidence type="ECO:0000313" key="1">
    <source>
        <dbReference type="EMBL" id="SOC52254.1"/>
    </source>
</evidence>